<dbReference type="EMBL" id="JAPUUL010000263">
    <property type="protein sequence ID" value="KAJ8131591.1"/>
    <property type="molecule type" value="Genomic_DNA"/>
</dbReference>
<dbReference type="Proteomes" id="UP001153332">
    <property type="component" value="Unassembled WGS sequence"/>
</dbReference>
<organism evidence="1 2">
    <name type="scientific">Lasiodiplodia mahajangana</name>
    <dbReference type="NCBI Taxonomy" id="1108764"/>
    <lineage>
        <taxon>Eukaryota</taxon>
        <taxon>Fungi</taxon>
        <taxon>Dikarya</taxon>
        <taxon>Ascomycota</taxon>
        <taxon>Pezizomycotina</taxon>
        <taxon>Dothideomycetes</taxon>
        <taxon>Dothideomycetes incertae sedis</taxon>
        <taxon>Botryosphaeriales</taxon>
        <taxon>Botryosphaeriaceae</taxon>
        <taxon>Lasiodiplodia</taxon>
    </lineage>
</organism>
<proteinExistence type="predicted"/>
<comment type="caution">
    <text evidence="1">The sequence shown here is derived from an EMBL/GenBank/DDBJ whole genome shotgun (WGS) entry which is preliminary data.</text>
</comment>
<gene>
    <name evidence="1" type="ORF">O1611_g2032</name>
</gene>
<keyword evidence="2" id="KW-1185">Reference proteome</keyword>
<evidence type="ECO:0000313" key="1">
    <source>
        <dbReference type="EMBL" id="KAJ8131591.1"/>
    </source>
</evidence>
<accession>A0ACC2JVV5</accession>
<evidence type="ECO:0000313" key="2">
    <source>
        <dbReference type="Proteomes" id="UP001153332"/>
    </source>
</evidence>
<name>A0ACC2JVV5_9PEZI</name>
<reference evidence="1" key="1">
    <citation type="submission" date="2022-12" db="EMBL/GenBank/DDBJ databases">
        <title>Genome Sequence of Lasiodiplodia mahajangana.</title>
        <authorList>
            <person name="Buettner E."/>
        </authorList>
    </citation>
    <scope>NUCLEOTIDE SEQUENCE</scope>
    <source>
        <strain evidence="1">VT137</strain>
    </source>
</reference>
<protein>
    <submittedName>
        <fullName evidence="1">Uncharacterized protein</fullName>
    </submittedName>
</protein>
<sequence length="196" mass="22409">MLPSGKVIENPDRRPDRRRRMAPPRNLWNTAYSPKFRQLAVAHLAKLARLAPEQHITAENMIVRDEYLSGVVIYKIAQAYMLSQLYFIGVVLSADDLDREARRIDVVEYANTYLNVRSNPSQWLRQEVRGGPDLLGDIVADIPLEDGTRVFKESIAHLSSVELRGPFAEQLGIEKPGEDQKQPRPSSKQHPRCLRR</sequence>